<accession>X6L7D9</accession>
<dbReference type="AlphaFoldDB" id="X6L7D9"/>
<feature type="compositionally biased region" description="Basic and acidic residues" evidence="1">
    <location>
        <begin position="87"/>
        <end position="110"/>
    </location>
</feature>
<feature type="region of interest" description="Disordered" evidence="1">
    <location>
        <begin position="28"/>
        <end position="110"/>
    </location>
</feature>
<protein>
    <submittedName>
        <fullName evidence="2">Uncharacterized protein</fullName>
    </submittedName>
</protein>
<name>X6L7D9_RETFI</name>
<organism evidence="2 3">
    <name type="scientific">Reticulomyxa filosa</name>
    <dbReference type="NCBI Taxonomy" id="46433"/>
    <lineage>
        <taxon>Eukaryota</taxon>
        <taxon>Sar</taxon>
        <taxon>Rhizaria</taxon>
        <taxon>Retaria</taxon>
        <taxon>Foraminifera</taxon>
        <taxon>Monothalamids</taxon>
        <taxon>Reticulomyxidae</taxon>
        <taxon>Reticulomyxa</taxon>
    </lineage>
</organism>
<reference evidence="2 3" key="1">
    <citation type="journal article" date="2013" name="Curr. Biol.">
        <title>The Genome of the Foraminiferan Reticulomyxa filosa.</title>
        <authorList>
            <person name="Glockner G."/>
            <person name="Hulsmann N."/>
            <person name="Schleicher M."/>
            <person name="Noegel A.A."/>
            <person name="Eichinger L."/>
            <person name="Gallinger C."/>
            <person name="Pawlowski J."/>
            <person name="Sierra R."/>
            <person name="Euteneuer U."/>
            <person name="Pillet L."/>
            <person name="Moustafa A."/>
            <person name="Platzer M."/>
            <person name="Groth M."/>
            <person name="Szafranski K."/>
            <person name="Schliwa M."/>
        </authorList>
    </citation>
    <scope>NUCLEOTIDE SEQUENCE [LARGE SCALE GENOMIC DNA]</scope>
</reference>
<feature type="non-terminal residue" evidence="2">
    <location>
        <position position="1"/>
    </location>
</feature>
<keyword evidence="3" id="KW-1185">Reference proteome</keyword>
<comment type="caution">
    <text evidence="2">The sequence shown here is derived from an EMBL/GenBank/DDBJ whole genome shotgun (WGS) entry which is preliminary data.</text>
</comment>
<feature type="compositionally biased region" description="Basic and acidic residues" evidence="1">
    <location>
        <begin position="68"/>
        <end position="80"/>
    </location>
</feature>
<evidence type="ECO:0000256" key="1">
    <source>
        <dbReference type="SAM" id="MobiDB-lite"/>
    </source>
</evidence>
<feature type="compositionally biased region" description="Basic and acidic residues" evidence="1">
    <location>
        <begin position="118"/>
        <end position="129"/>
    </location>
</feature>
<gene>
    <name evidence="2" type="ORF">RFI_39829</name>
</gene>
<dbReference type="Proteomes" id="UP000023152">
    <property type="component" value="Unassembled WGS sequence"/>
</dbReference>
<feature type="region of interest" description="Disordered" evidence="1">
    <location>
        <begin position="118"/>
        <end position="137"/>
    </location>
</feature>
<sequence length="137" mass="16039">DKFVAMSSKQKELYNKTKVIMYFHLKSELPSKEESLTQPPLKKSDEKGVKERRKNLPECLEQELVDWNPKKETESNDKETAITITEDGDRKASRNDKTKHKETMSQTKELESEIKKLQNENKKILDESMSRYSQSSN</sequence>
<evidence type="ECO:0000313" key="2">
    <source>
        <dbReference type="EMBL" id="ETN97697.1"/>
    </source>
</evidence>
<dbReference type="EMBL" id="ASPP01048901">
    <property type="protein sequence ID" value="ETN97697.1"/>
    <property type="molecule type" value="Genomic_DNA"/>
</dbReference>
<evidence type="ECO:0000313" key="3">
    <source>
        <dbReference type="Proteomes" id="UP000023152"/>
    </source>
</evidence>
<proteinExistence type="predicted"/>